<sequence length="170" mass="18977">MTKMKTQEPQYYIVPAQLTYPQREAFYHALDSVKSVEQAVATIGTPIPPCADVETVGYLVDEWDHGGYVTAQKPLCRSKMPKELVRRADMEAHVAHLSAEIARLRVVEAEMHLLEEVCAFYANDEDRFIKADGNAEPYGMIPTDVGMKARSARARFMAREQAAQEAGGKS</sequence>
<reference evidence="1" key="2">
    <citation type="submission" date="2017-02" db="EMBL/GenBank/DDBJ databases">
        <authorList>
            <person name="Zhang H."/>
        </authorList>
    </citation>
    <scope>NUCLEOTIDE SEQUENCE</scope>
    <source>
        <strain evidence="1">RZS01</strain>
    </source>
</reference>
<dbReference type="RefSeq" id="WP_078525154.1">
    <property type="nucleotide sequence ID" value="NZ_CP019875.1"/>
</dbReference>
<evidence type="ECO:0000313" key="4">
    <source>
        <dbReference type="Proteomes" id="UP000247512"/>
    </source>
</evidence>
<dbReference type="Proteomes" id="UP000189683">
    <property type="component" value="Chromosome"/>
</dbReference>
<evidence type="ECO:0000313" key="3">
    <source>
        <dbReference type="Proteomes" id="UP000189683"/>
    </source>
</evidence>
<dbReference type="KEGG" id="kna:B0W47_07765"/>
<proteinExistence type="predicted"/>
<evidence type="ECO:0000313" key="2">
    <source>
        <dbReference type="EMBL" id="PYD65277.1"/>
    </source>
</evidence>
<evidence type="ECO:0000313" key="1">
    <source>
        <dbReference type="EMBL" id="AQU87386.1"/>
    </source>
</evidence>
<dbReference type="AlphaFoldDB" id="A0A9N7C7L1"/>
<reference evidence="3" key="1">
    <citation type="submission" date="2017-02" db="EMBL/GenBank/DDBJ databases">
        <title>zhang.</title>
        <authorList>
            <person name="Zhang H."/>
        </authorList>
    </citation>
    <scope>NUCLEOTIDE SEQUENCE [LARGE SCALE GENOMIC DNA]</scope>
    <source>
        <strain evidence="3">RZS01</strain>
    </source>
</reference>
<name>A0A9N7C7L1_9PROT</name>
<dbReference type="EMBL" id="CP019875">
    <property type="protein sequence ID" value="AQU87386.1"/>
    <property type="molecule type" value="Genomic_DNA"/>
</dbReference>
<protein>
    <submittedName>
        <fullName evidence="1">Uncharacterized protein</fullName>
    </submittedName>
</protein>
<gene>
    <name evidence="1" type="ORF">B0W47_07765</name>
    <name evidence="2" type="ORF">CDI09_14555</name>
</gene>
<accession>A0A9N7C7L1</accession>
<reference evidence="2 4" key="3">
    <citation type="submission" date="2017-06" db="EMBL/GenBank/DDBJ databases">
        <title>A draft genome sequence of Komagataeibacter nataicola LMG 1536.</title>
        <authorList>
            <person name="Skraban J."/>
            <person name="Cleenwerck I."/>
            <person name="Vandamme P."/>
            <person name="Trcek J."/>
        </authorList>
    </citation>
    <scope>NUCLEOTIDE SEQUENCE [LARGE SCALE GENOMIC DNA]</scope>
    <source>
        <strain evidence="2 4">LMG 1536</strain>
    </source>
</reference>
<organism evidence="1 3">
    <name type="scientific">Komagataeibacter nataicola</name>
    <dbReference type="NCBI Taxonomy" id="265960"/>
    <lineage>
        <taxon>Bacteria</taxon>
        <taxon>Pseudomonadati</taxon>
        <taxon>Pseudomonadota</taxon>
        <taxon>Alphaproteobacteria</taxon>
        <taxon>Acetobacterales</taxon>
        <taxon>Acetobacteraceae</taxon>
        <taxon>Komagataeibacter</taxon>
    </lineage>
</organism>
<keyword evidence="4" id="KW-1185">Reference proteome</keyword>
<dbReference type="OrthoDB" id="7283884at2"/>
<dbReference type="EMBL" id="NIRT01000036">
    <property type="protein sequence ID" value="PYD65277.1"/>
    <property type="molecule type" value="Genomic_DNA"/>
</dbReference>
<dbReference type="Proteomes" id="UP000247512">
    <property type="component" value="Unassembled WGS sequence"/>
</dbReference>